<protein>
    <submittedName>
        <fullName evidence="2">Uncharacterized protein</fullName>
    </submittedName>
</protein>
<keyword evidence="3" id="KW-1185">Reference proteome</keyword>
<accession>S3Z8F3</accession>
<sequence length="174" mass="17672">MHGGPGGGRGAGGGHGGVGVHVRPAAGGRRRRQRLRSAGRPPSATDGAGDAQTPKDGAVPARYLGKWTGKASAQKGLVPLGTFDVTVNQVPAPGRRIGTVTQTDPIGNTCVDILTLKSATKKALVATGVGAKSNKGQCSQASHTVWLRPVGAELQYTSKDPKAGDPEARLKKVG</sequence>
<organism evidence="2 3">
    <name type="scientific">Streptomyces aurantiacus JA 4570</name>
    <dbReference type="NCBI Taxonomy" id="1286094"/>
    <lineage>
        <taxon>Bacteria</taxon>
        <taxon>Bacillati</taxon>
        <taxon>Actinomycetota</taxon>
        <taxon>Actinomycetes</taxon>
        <taxon>Kitasatosporales</taxon>
        <taxon>Streptomycetaceae</taxon>
        <taxon>Streptomyces</taxon>
        <taxon>Streptomyces aurantiacus group</taxon>
    </lineage>
</organism>
<dbReference type="AlphaFoldDB" id="S3Z8F3"/>
<evidence type="ECO:0000313" key="3">
    <source>
        <dbReference type="Proteomes" id="UP000014629"/>
    </source>
</evidence>
<evidence type="ECO:0000256" key="1">
    <source>
        <dbReference type="SAM" id="MobiDB-lite"/>
    </source>
</evidence>
<gene>
    <name evidence="2" type="ORF">STRAU_7477</name>
</gene>
<name>S3Z8F3_9ACTN</name>
<feature type="region of interest" description="Disordered" evidence="1">
    <location>
        <begin position="1"/>
        <end position="59"/>
    </location>
</feature>
<dbReference type="PATRIC" id="fig|1286094.4.peg.7405"/>
<proteinExistence type="predicted"/>
<dbReference type="EMBL" id="AOPZ01000536">
    <property type="protein sequence ID" value="EPH39438.1"/>
    <property type="molecule type" value="Genomic_DNA"/>
</dbReference>
<comment type="caution">
    <text evidence="2">The sequence shown here is derived from an EMBL/GenBank/DDBJ whole genome shotgun (WGS) entry which is preliminary data.</text>
</comment>
<feature type="compositionally biased region" description="Gly residues" evidence="1">
    <location>
        <begin position="1"/>
        <end position="19"/>
    </location>
</feature>
<dbReference type="Proteomes" id="UP000014629">
    <property type="component" value="Unassembled WGS sequence"/>
</dbReference>
<feature type="compositionally biased region" description="Basic residues" evidence="1">
    <location>
        <begin position="28"/>
        <end position="37"/>
    </location>
</feature>
<evidence type="ECO:0000313" key="2">
    <source>
        <dbReference type="EMBL" id="EPH39438.1"/>
    </source>
</evidence>
<reference evidence="2 3" key="1">
    <citation type="submission" date="2013-02" db="EMBL/GenBank/DDBJ databases">
        <title>Draft Genome Sequence of Streptomyces aurantiacus, Which Produces Setomimycin.</title>
        <authorList>
            <person name="Gruening B.A."/>
            <person name="Praeg A."/>
            <person name="Erxleben A."/>
            <person name="Guenther S."/>
            <person name="Mueller M."/>
        </authorList>
    </citation>
    <scope>NUCLEOTIDE SEQUENCE [LARGE SCALE GENOMIC DNA]</scope>
    <source>
        <strain evidence="2 3">JA 4570</strain>
    </source>
</reference>